<organism evidence="1 2">
    <name type="scientific">Panagrolaimus sp. ES5</name>
    <dbReference type="NCBI Taxonomy" id="591445"/>
    <lineage>
        <taxon>Eukaryota</taxon>
        <taxon>Metazoa</taxon>
        <taxon>Ecdysozoa</taxon>
        <taxon>Nematoda</taxon>
        <taxon>Chromadorea</taxon>
        <taxon>Rhabditida</taxon>
        <taxon>Tylenchina</taxon>
        <taxon>Panagrolaimomorpha</taxon>
        <taxon>Panagrolaimoidea</taxon>
        <taxon>Panagrolaimidae</taxon>
        <taxon>Panagrolaimus</taxon>
    </lineage>
</organism>
<accession>A0AC34FDA2</accession>
<dbReference type="Proteomes" id="UP000887579">
    <property type="component" value="Unplaced"/>
</dbReference>
<evidence type="ECO:0000313" key="1">
    <source>
        <dbReference type="Proteomes" id="UP000887579"/>
    </source>
</evidence>
<proteinExistence type="predicted"/>
<evidence type="ECO:0000313" key="2">
    <source>
        <dbReference type="WBParaSite" id="ES5_v2.g15265.t1"/>
    </source>
</evidence>
<dbReference type="WBParaSite" id="ES5_v2.g15265.t1">
    <property type="protein sequence ID" value="ES5_v2.g15265.t1"/>
    <property type="gene ID" value="ES5_v2.g15265"/>
</dbReference>
<sequence>MATKDHCLPENVFYGESLNDQFSNLNLNQNNQNLHAENERLKININNSRKSENYGTAAVIKSLDLKINDDESLFVRESSLNKSNNYLSTSFLKLNHESEEHHKLKKSKSANNSTLSLHIAAYENSTEADSDGRKKESSNSKNEKTTVIKKWNNTSKKGHFKGLQNPFEFPRQQEEDQNKYPEVMQFKASQRLRCPNKENLNLNESKNIISSSTVPSRPRTGVAQHNLQQQQHSVHRENGDLQNRYHISPQNPNMPERSSKRKLQVFKFSVINASINWKSRKRCNAFMKDAKIARRCPEYKARGRKLEEIIKKNVDFRDNNDHFEPAWKEAASFSENNGIPKSYLRRNAKRFRMSAPYYNQKRNDFIEMLRKNGKEIRTKKYTENVQFNFHLESFHGYDAFDLTSDPGALDSMLPSKTLDPFAEESLRSASQQHPPSRSSSRQQNFRPRSRTAFPPQSSRPSSSQQFTVPSQSQSQNHHYQQHPRSRTLMPPPSLPERSQLSRPTSSRHQLALPPPPRSQSTRERQSQQPSHSSSRSQNFQTSRSATTSERPQSSRPTASRQQLALPPPPSSERTESFRQFERSSLRQQLPPPPSSSSNRFNSQQPIRSNYRPENITSSSRINSFTQQPSSSRPTSSRPSHPPRKFDPPSRQQQQPTKEIVLFEVKSPSARYNGPKISKISTSTSSSRRPLRSINSNGSSSFAEQSSLNQIASILDNDDENGLLRSFYTKYHMDQICAEEDEKDYKSIEELANSDLVEHSMKNPPPNGLRLREYTKTDYKKMRSSTKKILREWKESLLPGVHDDDAGSGYEDDGEQPIETWNRLVRETKKNNSRKRPYNRRSLNEMKKDSNNDDDILNQSFDSVQSEPPQVTIEETIQRTRKIITTPGFKDLRTIGKNITTTTELSGIAEVPITKKHPTFEPTTKKPRLRTNAKQQEKTPKISKTQTSFQTPATSRNSTIKTPSTIDIFHRITNNSANDSQSPVRRSPRVSGLKAICYKV</sequence>
<protein>
    <submittedName>
        <fullName evidence="2">Uncharacterized protein</fullName>
    </submittedName>
</protein>
<name>A0AC34FDA2_9BILA</name>
<reference evidence="2" key="1">
    <citation type="submission" date="2022-11" db="UniProtKB">
        <authorList>
            <consortium name="WormBaseParasite"/>
        </authorList>
    </citation>
    <scope>IDENTIFICATION</scope>
</reference>